<organism evidence="2 3">
    <name type="scientific">Phenylobacterium deserti</name>
    <dbReference type="NCBI Taxonomy" id="1914756"/>
    <lineage>
        <taxon>Bacteria</taxon>
        <taxon>Pseudomonadati</taxon>
        <taxon>Pseudomonadota</taxon>
        <taxon>Alphaproteobacteria</taxon>
        <taxon>Caulobacterales</taxon>
        <taxon>Caulobacteraceae</taxon>
        <taxon>Phenylobacterium</taxon>
    </lineage>
</organism>
<name>A0A328ADP8_9CAUL</name>
<comment type="caution">
    <text evidence="2">The sequence shown here is derived from an EMBL/GenBank/DDBJ whole genome shotgun (WGS) entry which is preliminary data.</text>
</comment>
<evidence type="ECO:0000313" key="3">
    <source>
        <dbReference type="Proteomes" id="UP000249725"/>
    </source>
</evidence>
<dbReference type="OrthoDB" id="7617808at2"/>
<reference evidence="3" key="1">
    <citation type="submission" date="2018-05" db="EMBL/GenBank/DDBJ databases">
        <authorList>
            <person name="Li X."/>
        </authorList>
    </citation>
    <scope>NUCLEOTIDE SEQUENCE [LARGE SCALE GENOMIC DNA]</scope>
    <source>
        <strain evidence="3">YIM 73061</strain>
    </source>
</reference>
<evidence type="ECO:0000313" key="2">
    <source>
        <dbReference type="EMBL" id="RAK52346.1"/>
    </source>
</evidence>
<dbReference type="RefSeq" id="WP_111515670.1">
    <property type="nucleotide sequence ID" value="NZ_QFYR01000003.1"/>
</dbReference>
<evidence type="ECO:0008006" key="4">
    <source>
        <dbReference type="Google" id="ProtNLM"/>
    </source>
</evidence>
<protein>
    <recommendedName>
        <fullName evidence="4">Glycerophosphoryl diester phosphodiesterase membrane domain-containing protein</fullName>
    </recommendedName>
</protein>
<feature type="transmembrane region" description="Helical" evidence="1">
    <location>
        <begin position="58"/>
        <end position="87"/>
    </location>
</feature>
<keyword evidence="3" id="KW-1185">Reference proteome</keyword>
<accession>A0A328ADP8</accession>
<dbReference type="Proteomes" id="UP000249725">
    <property type="component" value="Unassembled WGS sequence"/>
</dbReference>
<feature type="transmembrane region" description="Helical" evidence="1">
    <location>
        <begin position="24"/>
        <end position="52"/>
    </location>
</feature>
<feature type="transmembrane region" description="Helical" evidence="1">
    <location>
        <begin position="137"/>
        <end position="164"/>
    </location>
</feature>
<keyword evidence="1" id="KW-0472">Membrane</keyword>
<keyword evidence="1" id="KW-0812">Transmembrane</keyword>
<gene>
    <name evidence="2" type="ORF">DJ018_14540</name>
</gene>
<sequence>MSEFSASDAAIAGFRLIGQRWRVIVGWSMANLLIVIATAIVASVIVVAIGAAAGASPVAAVIAGAIGLLATLLAGAILVCGVFRLMLRPEEPAYLFLRVGKEEARLVVVWLIGIVAWGILAACIALVGRALQGQGGLAGGVAFALVPVALAIWLGVRFSLAGVISFAERRIDFARSWRLTHGRTWAVLGMCVITACLLGVVWIGAWILQLVLTGALTGFDDLASLVGQATLERHPGRFLLQLLLQVLFAPVLWVLSQAPLVATYKALVGPAPQEVAAEA</sequence>
<feature type="transmembrane region" description="Helical" evidence="1">
    <location>
        <begin position="185"/>
        <end position="208"/>
    </location>
</feature>
<feature type="transmembrane region" description="Helical" evidence="1">
    <location>
        <begin position="107"/>
        <end position="131"/>
    </location>
</feature>
<dbReference type="EMBL" id="QFYR01000003">
    <property type="protein sequence ID" value="RAK52346.1"/>
    <property type="molecule type" value="Genomic_DNA"/>
</dbReference>
<evidence type="ECO:0000256" key="1">
    <source>
        <dbReference type="SAM" id="Phobius"/>
    </source>
</evidence>
<proteinExistence type="predicted"/>
<dbReference type="AlphaFoldDB" id="A0A328ADP8"/>
<keyword evidence="1" id="KW-1133">Transmembrane helix</keyword>
<feature type="transmembrane region" description="Helical" evidence="1">
    <location>
        <begin position="238"/>
        <end position="255"/>
    </location>
</feature>